<dbReference type="Proteomes" id="UP000314986">
    <property type="component" value="Unassembled WGS sequence"/>
</dbReference>
<feature type="transmembrane region" description="Helical" evidence="8">
    <location>
        <begin position="363"/>
        <end position="387"/>
    </location>
</feature>
<feature type="transmembrane region" description="Helical" evidence="8">
    <location>
        <begin position="143"/>
        <end position="162"/>
    </location>
</feature>
<keyword evidence="3 7" id="KW-0813">Transport</keyword>
<dbReference type="Pfam" id="PF01770">
    <property type="entry name" value="Folate_carrier"/>
    <property type="match status" value="1"/>
</dbReference>
<sequence length="453" mass="51395">MDCCKMRKDKEWLYPTFILCVYGFFSMMKPAEPYLTLYLVAPSKNFTVYQVANQMFPVWTYSFLVLLIPVLLTTDYFRYKPIIVLQGFSLVINYVLLLFAKSMSAMLYLQVNNGLVSATEVGYFSYIYSVVSPTHYRKVTSYCRSVTLVAYMVGSAMAQLLVSLGGASYFHLNAISLATMSIAFLTSFILPMPSKFTFFKVIDQPPSRRIQSNSSSSLQIMTVVKGNSENTVIPEGFEIDIKESVKTKEKLVFLRVLIQLWYDFKVCYSSKALIYWSFWWAMSTCGYYQVFNYVQVLWNNIEPSTNSSVYNGAVEAATTLVGAVLSFGVGYITLDWAIWGELALGFFSGVSSISLFIMDCTDNILICYTGYMIFKASYMLLITIATFQIASNLHMQRYALMFGINNCLALILQTILTIIVVDSRGLGLDIVIQLIFLLVFEKRNFNVIYLGLT</sequence>
<comment type="subcellular location">
    <subcellularLocation>
        <location evidence="1 7">Membrane</location>
        <topology evidence="1 7">Multi-pass membrane protein</topology>
    </subcellularLocation>
</comment>
<dbReference type="FunFam" id="1.20.1250.20:FF:000225">
    <property type="entry name" value="Solute carrier family 19 member 1"/>
    <property type="match status" value="1"/>
</dbReference>
<dbReference type="PIRSF" id="PIRSF028739">
    <property type="entry name" value="Folate_carrier"/>
    <property type="match status" value="1"/>
</dbReference>
<dbReference type="Ensembl" id="ENSCMIT00000020110.1">
    <property type="protein sequence ID" value="ENSCMIP00000019743.1"/>
    <property type="gene ID" value="ENSCMIG00000009180.1"/>
</dbReference>
<keyword evidence="10" id="KW-1185">Reference proteome</keyword>
<dbReference type="GeneTree" id="ENSGT00950000183022"/>
<dbReference type="InterPro" id="IPR036259">
    <property type="entry name" value="MFS_trans_sf"/>
</dbReference>
<feature type="transmembrane region" description="Helical" evidence="8">
    <location>
        <begin position="336"/>
        <end position="357"/>
    </location>
</feature>
<evidence type="ECO:0000256" key="8">
    <source>
        <dbReference type="SAM" id="Phobius"/>
    </source>
</evidence>
<feature type="transmembrane region" description="Helical" evidence="8">
    <location>
        <begin position="12"/>
        <end position="31"/>
    </location>
</feature>
<evidence type="ECO:0000256" key="5">
    <source>
        <dbReference type="ARBA" id="ARBA00022989"/>
    </source>
</evidence>
<dbReference type="PANTHER" id="PTHR10686:SF37">
    <property type="entry name" value="THIAMINE TRANSPORTER 2"/>
    <property type="match status" value="1"/>
</dbReference>
<accession>A0A4W3HR15</accession>
<feature type="transmembrane region" description="Helical" evidence="8">
    <location>
        <begin position="114"/>
        <end position="131"/>
    </location>
</feature>
<dbReference type="SUPFAM" id="SSF103473">
    <property type="entry name" value="MFS general substrate transporter"/>
    <property type="match status" value="1"/>
</dbReference>
<organism evidence="9 10">
    <name type="scientific">Callorhinchus milii</name>
    <name type="common">Ghost shark</name>
    <dbReference type="NCBI Taxonomy" id="7868"/>
    <lineage>
        <taxon>Eukaryota</taxon>
        <taxon>Metazoa</taxon>
        <taxon>Chordata</taxon>
        <taxon>Craniata</taxon>
        <taxon>Vertebrata</taxon>
        <taxon>Chondrichthyes</taxon>
        <taxon>Holocephali</taxon>
        <taxon>Chimaeriformes</taxon>
        <taxon>Callorhinchidae</taxon>
        <taxon>Callorhinchus</taxon>
    </lineage>
</organism>
<feature type="transmembrane region" description="Helical" evidence="8">
    <location>
        <begin position="51"/>
        <end position="72"/>
    </location>
</feature>
<keyword evidence="4 8" id="KW-0812">Transmembrane</keyword>
<feature type="transmembrane region" description="Helical" evidence="8">
    <location>
        <begin position="399"/>
        <end position="419"/>
    </location>
</feature>
<evidence type="ECO:0000256" key="7">
    <source>
        <dbReference type="PIRNR" id="PIRNR028739"/>
    </source>
</evidence>
<reference evidence="9" key="5">
    <citation type="submission" date="2025-09" db="UniProtKB">
        <authorList>
            <consortium name="Ensembl"/>
        </authorList>
    </citation>
    <scope>IDENTIFICATION</scope>
</reference>
<keyword evidence="6 7" id="KW-0472">Membrane</keyword>
<dbReference type="InterPro" id="IPR002666">
    <property type="entry name" value="Folate_carrier"/>
</dbReference>
<evidence type="ECO:0000256" key="1">
    <source>
        <dbReference type="ARBA" id="ARBA00004141"/>
    </source>
</evidence>
<dbReference type="GO" id="GO:0005886">
    <property type="term" value="C:plasma membrane"/>
    <property type="evidence" value="ECO:0007669"/>
    <property type="project" value="UniProtKB-UniRule"/>
</dbReference>
<evidence type="ECO:0000256" key="2">
    <source>
        <dbReference type="ARBA" id="ARBA00005773"/>
    </source>
</evidence>
<reference evidence="10" key="2">
    <citation type="journal article" date="2007" name="PLoS Biol.">
        <title>Survey sequencing and comparative analysis of the elephant shark (Callorhinchus milii) genome.</title>
        <authorList>
            <person name="Venkatesh B."/>
            <person name="Kirkness E.F."/>
            <person name="Loh Y.H."/>
            <person name="Halpern A.L."/>
            <person name="Lee A.P."/>
            <person name="Johnson J."/>
            <person name="Dandona N."/>
            <person name="Viswanathan L.D."/>
            <person name="Tay A."/>
            <person name="Venter J.C."/>
            <person name="Strausberg R.L."/>
            <person name="Brenner S."/>
        </authorList>
    </citation>
    <scope>NUCLEOTIDE SEQUENCE [LARGE SCALE GENOMIC DNA]</scope>
</reference>
<proteinExistence type="inferred from homology"/>
<feature type="transmembrane region" description="Helical" evidence="8">
    <location>
        <begin position="168"/>
        <end position="190"/>
    </location>
</feature>
<gene>
    <name evidence="9" type="primary">LOC103176011</name>
</gene>
<dbReference type="GO" id="GO:0090482">
    <property type="term" value="F:vitamin transmembrane transporter activity"/>
    <property type="evidence" value="ECO:0007669"/>
    <property type="project" value="InterPro"/>
</dbReference>
<feature type="transmembrane region" description="Helical" evidence="8">
    <location>
        <begin position="84"/>
        <end position="108"/>
    </location>
</feature>
<dbReference type="Gene3D" id="1.20.1250.20">
    <property type="entry name" value="MFS general substrate transporter like domains"/>
    <property type="match status" value="1"/>
</dbReference>
<evidence type="ECO:0000256" key="4">
    <source>
        <dbReference type="ARBA" id="ARBA00022692"/>
    </source>
</evidence>
<protein>
    <submittedName>
        <fullName evidence="9">Solute carrier family 19 member 3b</fullName>
    </submittedName>
</protein>
<name>A0A4W3HR15_CALMI</name>
<dbReference type="PANTHER" id="PTHR10686">
    <property type="entry name" value="FOLATE TRANSPORTER"/>
    <property type="match status" value="1"/>
</dbReference>
<dbReference type="NCBIfam" id="TIGR00806">
    <property type="entry name" value="rfc"/>
    <property type="match status" value="1"/>
</dbReference>
<evidence type="ECO:0000313" key="10">
    <source>
        <dbReference type="Proteomes" id="UP000314986"/>
    </source>
</evidence>
<dbReference type="AlphaFoldDB" id="A0A4W3HR15"/>
<reference evidence="9" key="4">
    <citation type="submission" date="2025-08" db="UniProtKB">
        <authorList>
            <consortium name="Ensembl"/>
        </authorList>
    </citation>
    <scope>IDENTIFICATION</scope>
</reference>
<feature type="transmembrane region" description="Helical" evidence="8">
    <location>
        <begin position="310"/>
        <end position="329"/>
    </location>
</feature>
<keyword evidence="5 8" id="KW-1133">Transmembrane helix</keyword>
<comment type="similarity">
    <text evidence="2 7">Belongs to the reduced folate carrier (RFC) transporter (TC 2.A.48) family.</text>
</comment>
<evidence type="ECO:0000256" key="6">
    <source>
        <dbReference type="ARBA" id="ARBA00023136"/>
    </source>
</evidence>
<reference evidence="10" key="3">
    <citation type="journal article" date="2014" name="Nature">
        <title>Elephant shark genome provides unique insights into gnathostome evolution.</title>
        <authorList>
            <consortium name="International Elephant Shark Genome Sequencing Consortium"/>
            <person name="Venkatesh B."/>
            <person name="Lee A.P."/>
            <person name="Ravi V."/>
            <person name="Maurya A.K."/>
            <person name="Lian M.M."/>
            <person name="Swann J.B."/>
            <person name="Ohta Y."/>
            <person name="Flajnik M.F."/>
            <person name="Sutoh Y."/>
            <person name="Kasahara M."/>
            <person name="Hoon S."/>
            <person name="Gangu V."/>
            <person name="Roy S.W."/>
            <person name="Irimia M."/>
            <person name="Korzh V."/>
            <person name="Kondrychyn I."/>
            <person name="Lim Z.W."/>
            <person name="Tay B.H."/>
            <person name="Tohari S."/>
            <person name="Kong K.W."/>
            <person name="Ho S."/>
            <person name="Lorente-Galdos B."/>
            <person name="Quilez J."/>
            <person name="Marques-Bonet T."/>
            <person name="Raney B.J."/>
            <person name="Ingham P.W."/>
            <person name="Tay A."/>
            <person name="Hillier L.W."/>
            <person name="Minx P."/>
            <person name="Boehm T."/>
            <person name="Wilson R.K."/>
            <person name="Brenner S."/>
            <person name="Warren W.C."/>
        </authorList>
    </citation>
    <scope>NUCLEOTIDE SEQUENCE [LARGE SCALE GENOMIC DNA]</scope>
</reference>
<evidence type="ECO:0000313" key="9">
    <source>
        <dbReference type="Ensembl" id="ENSCMIP00000019743.1"/>
    </source>
</evidence>
<reference evidence="10" key="1">
    <citation type="journal article" date="2006" name="Science">
        <title>Ancient noncoding elements conserved in the human genome.</title>
        <authorList>
            <person name="Venkatesh B."/>
            <person name="Kirkness E.F."/>
            <person name="Loh Y.H."/>
            <person name="Halpern A.L."/>
            <person name="Lee A.P."/>
            <person name="Johnson J."/>
            <person name="Dandona N."/>
            <person name="Viswanathan L.D."/>
            <person name="Tay A."/>
            <person name="Venter J.C."/>
            <person name="Strausberg R.L."/>
            <person name="Brenner S."/>
        </authorList>
    </citation>
    <scope>NUCLEOTIDE SEQUENCE [LARGE SCALE GENOMIC DNA]</scope>
</reference>
<feature type="transmembrane region" description="Helical" evidence="8">
    <location>
        <begin position="272"/>
        <end position="290"/>
    </location>
</feature>
<evidence type="ECO:0000256" key="3">
    <source>
        <dbReference type="ARBA" id="ARBA00022448"/>
    </source>
</evidence>